<protein>
    <recommendedName>
        <fullName evidence="3">Nitroreductase domain-containing protein</fullName>
    </recommendedName>
</protein>
<proteinExistence type="predicted"/>
<gene>
    <name evidence="1" type="ORF">GCM10023161_01010</name>
</gene>
<comment type="caution">
    <text evidence="1">The sequence shown here is derived from an EMBL/GenBank/DDBJ whole genome shotgun (WGS) entry which is preliminary data.</text>
</comment>
<reference evidence="2" key="1">
    <citation type="journal article" date="2019" name="Int. J. Syst. Evol. Microbiol.">
        <title>The Global Catalogue of Microorganisms (GCM) 10K type strain sequencing project: providing services to taxonomists for standard genome sequencing and annotation.</title>
        <authorList>
            <consortium name="The Broad Institute Genomics Platform"/>
            <consortium name="The Broad Institute Genome Sequencing Center for Infectious Disease"/>
            <person name="Wu L."/>
            <person name="Ma J."/>
        </authorList>
    </citation>
    <scope>NUCLEOTIDE SEQUENCE [LARGE SCALE GENOMIC DNA]</scope>
    <source>
        <strain evidence="2">JCM 17782</strain>
    </source>
</reference>
<dbReference type="Proteomes" id="UP001501417">
    <property type="component" value="Unassembled WGS sequence"/>
</dbReference>
<organism evidence="1 2">
    <name type="scientific">Mycobacterium paraffinicum</name>
    <dbReference type="NCBI Taxonomy" id="53378"/>
    <lineage>
        <taxon>Bacteria</taxon>
        <taxon>Bacillati</taxon>
        <taxon>Actinomycetota</taxon>
        <taxon>Actinomycetes</taxon>
        <taxon>Mycobacteriales</taxon>
        <taxon>Mycobacteriaceae</taxon>
        <taxon>Mycobacterium</taxon>
    </lineage>
</organism>
<evidence type="ECO:0008006" key="3">
    <source>
        <dbReference type="Google" id="ProtNLM"/>
    </source>
</evidence>
<keyword evidence="2" id="KW-1185">Reference proteome</keyword>
<dbReference type="EMBL" id="BAABGF010000001">
    <property type="protein sequence ID" value="GAA4532154.1"/>
    <property type="molecule type" value="Genomic_DNA"/>
</dbReference>
<accession>A0ABP8R9V9</accession>
<evidence type="ECO:0000313" key="2">
    <source>
        <dbReference type="Proteomes" id="UP001501417"/>
    </source>
</evidence>
<sequence length="124" mass="14305">MGARSAFQAVGEGACAAPQPPDYAKEHRNLVVTPPSVTVHNDAQRRFPWFSAYIGNRFAYWTAVLYASKHNHGLHLGRERIMWIIEVNIGGYQFTREMPDLKRRNFRFSPRSMHWPVLRQSHAA</sequence>
<evidence type="ECO:0000313" key="1">
    <source>
        <dbReference type="EMBL" id="GAA4532154.1"/>
    </source>
</evidence>
<name>A0ABP8R9V9_9MYCO</name>